<reference evidence="2 3" key="1">
    <citation type="submission" date="2021-06" db="EMBL/GenBank/DDBJ databases">
        <authorList>
            <person name="Lee D.H."/>
        </authorList>
    </citation>
    <scope>NUCLEOTIDE SEQUENCE [LARGE SCALE GENOMIC DNA]</scope>
    <source>
        <strain evidence="2 3">MMS21-HV4-11</strain>
    </source>
</reference>
<proteinExistence type="predicted"/>
<comment type="caution">
    <text evidence="2">The sequence shown here is derived from an EMBL/GenBank/DDBJ whole genome shotgun (WGS) entry which is preliminary data.</text>
</comment>
<keyword evidence="3" id="KW-1185">Reference proteome</keyword>
<accession>A0ABS6INL9</accession>
<evidence type="ECO:0000259" key="1">
    <source>
        <dbReference type="PROSITE" id="PS51819"/>
    </source>
</evidence>
<protein>
    <submittedName>
        <fullName evidence="2">VOC family protein</fullName>
    </submittedName>
</protein>
<dbReference type="Proteomes" id="UP000727907">
    <property type="component" value="Unassembled WGS sequence"/>
</dbReference>
<dbReference type="InterPro" id="IPR037523">
    <property type="entry name" value="VOC_core"/>
</dbReference>
<dbReference type="PROSITE" id="PS51819">
    <property type="entry name" value="VOC"/>
    <property type="match status" value="1"/>
</dbReference>
<name>A0ABS6INL9_9HYPH</name>
<dbReference type="InterPro" id="IPR025870">
    <property type="entry name" value="Glyoxalase-like_dom"/>
</dbReference>
<dbReference type="RefSeq" id="WP_216964796.1">
    <property type="nucleotide sequence ID" value="NZ_JAHOPB010000002.1"/>
</dbReference>
<organism evidence="2 3">
    <name type="scientific">Reyranella humidisoli</name>
    <dbReference type="NCBI Taxonomy" id="2849149"/>
    <lineage>
        <taxon>Bacteria</taxon>
        <taxon>Pseudomonadati</taxon>
        <taxon>Pseudomonadota</taxon>
        <taxon>Alphaproteobacteria</taxon>
        <taxon>Hyphomicrobiales</taxon>
        <taxon>Reyranellaceae</taxon>
        <taxon>Reyranella</taxon>
    </lineage>
</organism>
<gene>
    <name evidence="2" type="ORF">KQ910_20655</name>
</gene>
<evidence type="ECO:0000313" key="2">
    <source>
        <dbReference type="EMBL" id="MBU8876196.1"/>
    </source>
</evidence>
<dbReference type="EMBL" id="JAHOPB010000002">
    <property type="protein sequence ID" value="MBU8876196.1"/>
    <property type="molecule type" value="Genomic_DNA"/>
</dbReference>
<sequence length="249" mass="27189">MRLRQCVFVCKDLESSAEELCDILGIEVAYRDPGVAKWGLANVVCPTGHDFLEIVAPFKDGTSAGRYIERRKGDGGYMVILQVPDAAAERQRVTALGVRAVAEKDLPEYQYTHFHPSDTNGVLLSLDTTFAPKGTDPALWWPPAERDWLTHARSDVTNGLAGVEIQHDDPDGAAASWSRILNRPAVDNIIRLDGSQIRFVPAVDGRGPGVSAYDVTVVDRERVLAAAEKRGRKLGPAQVEVCGCRINLV</sequence>
<evidence type="ECO:0000313" key="3">
    <source>
        <dbReference type="Proteomes" id="UP000727907"/>
    </source>
</evidence>
<feature type="domain" description="VOC" evidence="1">
    <location>
        <begin position="2"/>
        <end position="129"/>
    </location>
</feature>
<dbReference type="Pfam" id="PF13468">
    <property type="entry name" value="Glyoxalase_3"/>
    <property type="match status" value="1"/>
</dbReference>